<feature type="non-terminal residue" evidence="3">
    <location>
        <position position="1"/>
    </location>
</feature>
<keyword evidence="2" id="KW-0812">Transmembrane</keyword>
<evidence type="ECO:0000313" key="3">
    <source>
        <dbReference type="EMBL" id="MBR7831279.1"/>
    </source>
</evidence>
<organism evidence="3 4">
    <name type="scientific">Actinospica acidithermotolerans</name>
    <dbReference type="NCBI Taxonomy" id="2828514"/>
    <lineage>
        <taxon>Bacteria</taxon>
        <taxon>Bacillati</taxon>
        <taxon>Actinomycetota</taxon>
        <taxon>Actinomycetes</taxon>
        <taxon>Catenulisporales</taxon>
        <taxon>Actinospicaceae</taxon>
        <taxon>Actinospica</taxon>
    </lineage>
</organism>
<sequence>PIDNDDDLPRRLHRVTAAGDIPVGHRPARPSVPRAPVAGCRGTGGTMARMDVQHRQQSPEDPKDAVAQEWPPREWRETTRSAGHKQALYVSVGMVAIFAVLVVLAIWASHNG</sequence>
<evidence type="ECO:0000313" key="4">
    <source>
        <dbReference type="Proteomes" id="UP000676325"/>
    </source>
</evidence>
<gene>
    <name evidence="3" type="ORF">KDK95_33545</name>
</gene>
<feature type="region of interest" description="Disordered" evidence="1">
    <location>
        <begin position="16"/>
        <end position="81"/>
    </location>
</feature>
<feature type="compositionally biased region" description="Basic and acidic residues" evidence="1">
    <location>
        <begin position="51"/>
        <end position="79"/>
    </location>
</feature>
<keyword evidence="2" id="KW-1133">Transmembrane helix</keyword>
<feature type="compositionally biased region" description="Low complexity" evidence="1">
    <location>
        <begin position="29"/>
        <end position="38"/>
    </location>
</feature>
<keyword evidence="2" id="KW-0472">Membrane</keyword>
<proteinExistence type="predicted"/>
<dbReference type="EMBL" id="JAGSOH010000206">
    <property type="protein sequence ID" value="MBR7831279.1"/>
    <property type="molecule type" value="Genomic_DNA"/>
</dbReference>
<evidence type="ECO:0000256" key="2">
    <source>
        <dbReference type="SAM" id="Phobius"/>
    </source>
</evidence>
<evidence type="ECO:0000256" key="1">
    <source>
        <dbReference type="SAM" id="MobiDB-lite"/>
    </source>
</evidence>
<accession>A0A941ELI5</accession>
<comment type="caution">
    <text evidence="3">The sequence shown here is derived from an EMBL/GenBank/DDBJ whole genome shotgun (WGS) entry which is preliminary data.</text>
</comment>
<dbReference type="RefSeq" id="WP_212522390.1">
    <property type="nucleotide sequence ID" value="NZ_JAGSOH010000206.1"/>
</dbReference>
<protein>
    <submittedName>
        <fullName evidence="3">Uncharacterized protein</fullName>
    </submittedName>
</protein>
<name>A0A941ELI5_9ACTN</name>
<keyword evidence="4" id="KW-1185">Reference proteome</keyword>
<dbReference type="Proteomes" id="UP000676325">
    <property type="component" value="Unassembled WGS sequence"/>
</dbReference>
<reference evidence="3" key="1">
    <citation type="submission" date="2021-04" db="EMBL/GenBank/DDBJ databases">
        <title>Genome based classification of Actinospica acidithermotolerans sp. nov., an actinobacterium isolated from an Indonesian hot spring.</title>
        <authorList>
            <person name="Kusuma A.B."/>
            <person name="Putra K.E."/>
            <person name="Nafisah S."/>
            <person name="Loh J."/>
            <person name="Nouioui I."/>
            <person name="Goodfellow M."/>
        </authorList>
    </citation>
    <scope>NUCLEOTIDE SEQUENCE</scope>
    <source>
        <strain evidence="3">MGRD01-02</strain>
    </source>
</reference>
<dbReference type="AlphaFoldDB" id="A0A941ELI5"/>
<feature type="transmembrane region" description="Helical" evidence="2">
    <location>
        <begin position="87"/>
        <end position="108"/>
    </location>
</feature>